<organism evidence="2 3">
    <name type="scientific">Azospirillum baldaniorum</name>
    <dbReference type="NCBI Taxonomy" id="1064539"/>
    <lineage>
        <taxon>Bacteria</taxon>
        <taxon>Pseudomonadati</taxon>
        <taxon>Pseudomonadota</taxon>
        <taxon>Alphaproteobacteria</taxon>
        <taxon>Rhodospirillales</taxon>
        <taxon>Azospirillaceae</taxon>
        <taxon>Azospirillum</taxon>
    </lineage>
</organism>
<dbReference type="Proteomes" id="UP000007319">
    <property type="component" value="Plasmid AZOBR_p1"/>
</dbReference>
<feature type="non-terminal residue" evidence="2">
    <location>
        <position position="56"/>
    </location>
</feature>
<accession>A0A9P1JWX2</accession>
<keyword evidence="2" id="KW-0614">Plasmid</keyword>
<dbReference type="EMBL" id="HE577328">
    <property type="protein sequence ID" value="CCD01299.1"/>
    <property type="molecule type" value="Genomic_DNA"/>
</dbReference>
<gene>
    <name evidence="2" type="ORF">AZOBR_p1170095</name>
</gene>
<feature type="compositionally biased region" description="Basic and acidic residues" evidence="1">
    <location>
        <begin position="1"/>
        <end position="10"/>
    </location>
</feature>
<dbReference type="AlphaFoldDB" id="A0A9P1JWX2"/>
<sequence length="56" mass="6650">MSERTRDRHWVPPMELDPTRAAAVPPAEEEGDHRRSPWLVRRRSACPRCWRRTGRA</sequence>
<evidence type="ECO:0000313" key="3">
    <source>
        <dbReference type="Proteomes" id="UP000007319"/>
    </source>
</evidence>
<name>A0A9P1JWX2_9PROT</name>
<dbReference type="KEGG" id="abs:AZOBR_p1170095"/>
<reference evidence="2 3" key="1">
    <citation type="journal article" date="2011" name="PLoS Genet.">
        <title>Azospirillum genomes reveal transition of bacteria from aquatic to terrestrial environments.</title>
        <authorList>
            <person name="Wisniewski-Dye F."/>
            <person name="Borziak K."/>
            <person name="Khalsa-Moyers G."/>
            <person name="Alexandre G."/>
            <person name="Sukharnikov L.O."/>
            <person name="Wuichet K."/>
            <person name="Hurst G.B."/>
            <person name="McDonald W.H."/>
            <person name="Robertson J.S."/>
            <person name="Barbe V."/>
            <person name="Calteau A."/>
            <person name="Rouy Z."/>
            <person name="Mangenot S."/>
            <person name="Prigent-Combaret C."/>
            <person name="Normand P."/>
            <person name="Boyer M."/>
            <person name="Siguier P."/>
            <person name="Dessaux Y."/>
            <person name="Elmerich C."/>
            <person name="Condemine G."/>
            <person name="Krishnen G."/>
            <person name="Kennedy I."/>
            <person name="Paterson A.H."/>
            <person name="Gonzalez V."/>
            <person name="Mavingui P."/>
            <person name="Zhulin I.B."/>
        </authorList>
    </citation>
    <scope>NUCLEOTIDE SEQUENCE [LARGE SCALE GENOMIC DNA]</scope>
    <source>
        <strain evidence="2 3">Sp245</strain>
    </source>
</reference>
<feature type="region of interest" description="Disordered" evidence="1">
    <location>
        <begin position="1"/>
        <end position="35"/>
    </location>
</feature>
<evidence type="ECO:0000313" key="2">
    <source>
        <dbReference type="EMBL" id="CCD01299.1"/>
    </source>
</evidence>
<protein>
    <submittedName>
        <fullName evidence="2">Uncharacterized protein</fullName>
    </submittedName>
</protein>
<proteinExistence type="predicted"/>
<geneLocation type="plasmid" evidence="2 3">
    <name>AZOBR_p1</name>
</geneLocation>
<evidence type="ECO:0000256" key="1">
    <source>
        <dbReference type="SAM" id="MobiDB-lite"/>
    </source>
</evidence>
<keyword evidence="3" id="KW-1185">Reference proteome</keyword>